<sequence>DFNAVLDPRLDVSGDVTAGRSARATGLKSWADSLGLCEVWRTWHPMERQYT</sequence>
<comment type="caution">
    <text evidence="1">The sequence shown here is derived from an EMBL/GenBank/DDBJ whole genome shotgun (WGS) entry which is preliminary data.</text>
</comment>
<keyword evidence="2" id="KW-1185">Reference proteome</keyword>
<dbReference type="EMBL" id="JANPWB010000006">
    <property type="protein sequence ID" value="KAJ1174850.1"/>
    <property type="molecule type" value="Genomic_DNA"/>
</dbReference>
<protein>
    <submittedName>
        <fullName evidence="1">Uncharacterized protein</fullName>
    </submittedName>
</protein>
<feature type="non-terminal residue" evidence="1">
    <location>
        <position position="51"/>
    </location>
</feature>
<accession>A0AAV7TE22</accession>
<organism evidence="1 2">
    <name type="scientific">Pleurodeles waltl</name>
    <name type="common">Iberian ribbed newt</name>
    <dbReference type="NCBI Taxonomy" id="8319"/>
    <lineage>
        <taxon>Eukaryota</taxon>
        <taxon>Metazoa</taxon>
        <taxon>Chordata</taxon>
        <taxon>Craniata</taxon>
        <taxon>Vertebrata</taxon>
        <taxon>Euteleostomi</taxon>
        <taxon>Amphibia</taxon>
        <taxon>Batrachia</taxon>
        <taxon>Caudata</taxon>
        <taxon>Salamandroidea</taxon>
        <taxon>Salamandridae</taxon>
        <taxon>Pleurodelinae</taxon>
        <taxon>Pleurodeles</taxon>
    </lineage>
</organism>
<dbReference type="Proteomes" id="UP001066276">
    <property type="component" value="Chromosome 3_2"/>
</dbReference>
<reference evidence="1" key="1">
    <citation type="journal article" date="2022" name="bioRxiv">
        <title>Sequencing and chromosome-scale assembly of the giantPleurodeles waltlgenome.</title>
        <authorList>
            <person name="Brown T."/>
            <person name="Elewa A."/>
            <person name="Iarovenko S."/>
            <person name="Subramanian E."/>
            <person name="Araus A.J."/>
            <person name="Petzold A."/>
            <person name="Susuki M."/>
            <person name="Suzuki K.-i.T."/>
            <person name="Hayashi T."/>
            <person name="Toyoda A."/>
            <person name="Oliveira C."/>
            <person name="Osipova E."/>
            <person name="Leigh N.D."/>
            <person name="Simon A."/>
            <person name="Yun M.H."/>
        </authorList>
    </citation>
    <scope>NUCLEOTIDE SEQUENCE</scope>
    <source>
        <strain evidence="1">20211129_DDA</strain>
        <tissue evidence="1">Liver</tissue>
    </source>
</reference>
<dbReference type="AlphaFoldDB" id="A0AAV7TE22"/>
<evidence type="ECO:0000313" key="2">
    <source>
        <dbReference type="Proteomes" id="UP001066276"/>
    </source>
</evidence>
<feature type="non-terminal residue" evidence="1">
    <location>
        <position position="1"/>
    </location>
</feature>
<gene>
    <name evidence="1" type="ORF">NDU88_000141</name>
</gene>
<name>A0AAV7TE22_PLEWA</name>
<proteinExistence type="predicted"/>
<evidence type="ECO:0000313" key="1">
    <source>
        <dbReference type="EMBL" id="KAJ1174850.1"/>
    </source>
</evidence>